<dbReference type="Gene3D" id="2.60.40.1430">
    <property type="entry name" value="Perfringolysin, domain 4"/>
    <property type="match status" value="1"/>
</dbReference>
<dbReference type="AlphaFoldDB" id="A0A0A0IA78"/>
<gene>
    <name evidence="1" type="ORF">Z955_11475</name>
</gene>
<dbReference type="InterPro" id="IPR038700">
    <property type="entry name" value="Thiol_cytolys_C_sf"/>
</dbReference>
<sequence length="140" mass="15980">MDKYNNFNQQPKRGYVDLINYGGFLARFWGSYNYNGNTYSYSSGILVVGTEQRISIPPGATDVNINIDMAFLPGIWAPIFYTTYDYNDERCYLTYGITLLPFCKKIPCTSPGTLSEIFPNVVFLPSSNFCNEYSNSKLYE</sequence>
<dbReference type="EMBL" id="JDRY01000055">
    <property type="protein sequence ID" value="KGM98359.1"/>
    <property type="molecule type" value="Genomic_DNA"/>
</dbReference>
<protein>
    <submittedName>
        <fullName evidence="1">Uncharacterized protein</fullName>
    </submittedName>
</protein>
<accession>A0A0A0IA78</accession>
<evidence type="ECO:0000313" key="1">
    <source>
        <dbReference type="EMBL" id="KGM98359.1"/>
    </source>
</evidence>
<organism evidence="1 2">
    <name type="scientific">Clostridium botulinum C/D str. DC5</name>
    <dbReference type="NCBI Taxonomy" id="1443128"/>
    <lineage>
        <taxon>Bacteria</taxon>
        <taxon>Bacillati</taxon>
        <taxon>Bacillota</taxon>
        <taxon>Clostridia</taxon>
        <taxon>Eubacteriales</taxon>
        <taxon>Clostridiaceae</taxon>
        <taxon>Clostridium</taxon>
    </lineage>
</organism>
<proteinExistence type="predicted"/>
<reference evidence="1 2" key="1">
    <citation type="submission" date="2014-01" db="EMBL/GenBank/DDBJ databases">
        <title>Plasmidome dynamics in the species complex Clostridium novyi sensu lato converts strains of independent lineages into distinctly different pathogens.</title>
        <authorList>
            <person name="Skarin H."/>
            <person name="Segerman B."/>
        </authorList>
    </citation>
    <scope>NUCLEOTIDE SEQUENCE [LARGE SCALE GENOMIC DNA]</scope>
    <source>
        <strain evidence="1 2">DC5</strain>
    </source>
</reference>
<evidence type="ECO:0000313" key="2">
    <source>
        <dbReference type="Proteomes" id="UP000030014"/>
    </source>
</evidence>
<comment type="caution">
    <text evidence="1">The sequence shown here is derived from an EMBL/GenBank/DDBJ whole genome shotgun (WGS) entry which is preliminary data.</text>
</comment>
<dbReference type="Proteomes" id="UP000030014">
    <property type="component" value="Unassembled WGS sequence"/>
</dbReference>
<dbReference type="RefSeq" id="WP_039257074.1">
    <property type="nucleotide sequence ID" value="NZ_JDRY01000055.1"/>
</dbReference>
<name>A0A0A0IA78_CLOBO</name>